<dbReference type="InterPro" id="IPR017905">
    <property type="entry name" value="ERV/ALR_sulphydryl_oxidase"/>
</dbReference>
<evidence type="ECO:0000313" key="13">
    <source>
        <dbReference type="EMBL" id="CCO18707.1"/>
    </source>
</evidence>
<dbReference type="GO" id="GO:0006457">
    <property type="term" value="P:protein folding"/>
    <property type="evidence" value="ECO:0007669"/>
    <property type="project" value="TreeGrafter"/>
</dbReference>
<dbReference type="InterPro" id="IPR013766">
    <property type="entry name" value="Thioredoxin_domain"/>
</dbReference>
<dbReference type="PROSITE" id="PS51352">
    <property type="entry name" value="THIOREDOXIN_2"/>
    <property type="match status" value="1"/>
</dbReference>
<keyword evidence="8" id="KW-1133">Transmembrane helix</keyword>
<evidence type="ECO:0000256" key="5">
    <source>
        <dbReference type="ARBA" id="ARBA00023002"/>
    </source>
</evidence>
<dbReference type="PANTHER" id="PTHR22897">
    <property type="entry name" value="QUIESCIN Q6-RELATED SULFHYDRYL OXIDASE"/>
    <property type="match status" value="1"/>
</dbReference>
<evidence type="ECO:0000256" key="10">
    <source>
        <dbReference type="SAM" id="SignalP"/>
    </source>
</evidence>
<dbReference type="CDD" id="cd02961">
    <property type="entry name" value="PDI_a_family"/>
    <property type="match status" value="1"/>
</dbReference>
<reference evidence="13 14" key="1">
    <citation type="submission" date="2011-10" db="EMBL/GenBank/DDBJ databases">
        <authorList>
            <person name="Genoscope - CEA"/>
        </authorList>
    </citation>
    <scope>NUCLEOTIDE SEQUENCE [LARGE SCALE GENOMIC DNA]</scope>
    <source>
        <strain evidence="13 14">RCC 1105</strain>
    </source>
</reference>
<gene>
    <name evidence="13" type="ordered locus">Bathy11g03210</name>
</gene>
<dbReference type="Gene3D" id="3.40.30.10">
    <property type="entry name" value="Glutaredoxin"/>
    <property type="match status" value="1"/>
</dbReference>
<feature type="compositionally biased region" description="Acidic residues" evidence="9">
    <location>
        <begin position="348"/>
        <end position="357"/>
    </location>
</feature>
<dbReference type="InterPro" id="IPR017937">
    <property type="entry name" value="Thioredoxin_CS"/>
</dbReference>
<dbReference type="SUPFAM" id="SSF52833">
    <property type="entry name" value="Thioredoxin-like"/>
    <property type="match status" value="1"/>
</dbReference>
<keyword evidence="2 8" id="KW-0285">Flavoprotein</keyword>
<keyword evidence="7" id="KW-0325">Glycoprotein</keyword>
<evidence type="ECO:0000256" key="2">
    <source>
        <dbReference type="ARBA" id="ARBA00022630"/>
    </source>
</evidence>
<evidence type="ECO:0000256" key="1">
    <source>
        <dbReference type="ARBA" id="ARBA00001974"/>
    </source>
</evidence>
<dbReference type="EMBL" id="FO082268">
    <property type="protein sequence ID" value="CCO18707.1"/>
    <property type="molecule type" value="Genomic_DNA"/>
</dbReference>
<evidence type="ECO:0000313" key="14">
    <source>
        <dbReference type="Proteomes" id="UP000198341"/>
    </source>
</evidence>
<feature type="compositionally biased region" description="Acidic residues" evidence="9">
    <location>
        <begin position="327"/>
        <end position="338"/>
    </location>
</feature>
<dbReference type="KEGG" id="bpg:Bathy11g03210"/>
<evidence type="ECO:0000256" key="9">
    <source>
        <dbReference type="SAM" id="MobiDB-lite"/>
    </source>
</evidence>
<keyword evidence="6" id="KW-1015">Disulfide bond</keyword>
<keyword evidence="4 8" id="KW-0274">FAD</keyword>
<feature type="domain" description="ERV/ALR sulfhydryl oxidase" evidence="11">
    <location>
        <begin position="422"/>
        <end position="530"/>
    </location>
</feature>
<feature type="signal peptide" evidence="10">
    <location>
        <begin position="1"/>
        <end position="22"/>
    </location>
</feature>
<keyword evidence="14" id="KW-1185">Reference proteome</keyword>
<dbReference type="InterPro" id="IPR036249">
    <property type="entry name" value="Thioredoxin-like_sf"/>
</dbReference>
<comment type="catalytic activity">
    <reaction evidence="8">
        <text>2 R'C(R)SH + O2 = R'C(R)S-S(R)CR' + H2O2</text>
        <dbReference type="Rhea" id="RHEA:17357"/>
        <dbReference type="ChEBI" id="CHEBI:15379"/>
        <dbReference type="ChEBI" id="CHEBI:16240"/>
        <dbReference type="ChEBI" id="CHEBI:16520"/>
        <dbReference type="ChEBI" id="CHEBI:17412"/>
        <dbReference type="EC" id="1.8.3.2"/>
    </reaction>
</comment>
<evidence type="ECO:0000256" key="4">
    <source>
        <dbReference type="ARBA" id="ARBA00022827"/>
    </source>
</evidence>
<feature type="transmembrane region" description="Helical" evidence="8">
    <location>
        <begin position="602"/>
        <end position="625"/>
    </location>
</feature>
<dbReference type="GO" id="GO:0005615">
    <property type="term" value="C:extracellular space"/>
    <property type="evidence" value="ECO:0007669"/>
    <property type="project" value="TreeGrafter"/>
</dbReference>
<evidence type="ECO:0000256" key="8">
    <source>
        <dbReference type="RuleBase" id="RU371123"/>
    </source>
</evidence>
<keyword evidence="3 10" id="KW-0732">Signal</keyword>
<dbReference type="GO" id="GO:0000139">
    <property type="term" value="C:Golgi membrane"/>
    <property type="evidence" value="ECO:0007669"/>
    <property type="project" value="TreeGrafter"/>
</dbReference>
<dbReference type="OrthoDB" id="498794at2759"/>
<dbReference type="Gene3D" id="1.20.120.310">
    <property type="entry name" value="ERV/ALR sulfhydryl oxidase domain"/>
    <property type="match status" value="1"/>
</dbReference>
<dbReference type="STRING" id="41875.K8EKD4"/>
<proteinExistence type="predicted"/>
<feature type="domain" description="Thioredoxin" evidence="12">
    <location>
        <begin position="36"/>
        <end position="185"/>
    </location>
</feature>
<evidence type="ECO:0000256" key="6">
    <source>
        <dbReference type="ARBA" id="ARBA00023157"/>
    </source>
</evidence>
<keyword evidence="8" id="KW-0472">Membrane</keyword>
<evidence type="ECO:0000259" key="12">
    <source>
        <dbReference type="PROSITE" id="PS51352"/>
    </source>
</evidence>
<dbReference type="GO" id="GO:0016971">
    <property type="term" value="F:flavin-dependent sulfhydryl oxidase activity"/>
    <property type="evidence" value="ECO:0007669"/>
    <property type="project" value="InterPro"/>
</dbReference>
<sequence length="651" mass="72950">MSSKLDVGLLFLFLIAIISSHALSSLAIRVISKDYRQLAPTAIHLTNETFEEEFSNLSPQSFCVLEFYAHWCPACRAFAPQYELVAKYFNVAPRPEPKVTAFAVDCAEEQQLCARWKINGYPAVFFGTAIEFAGERANDVKEIKWKEKEKRTKTGAKQIVEFVGGLVIPSTEYDFSDEELDATSKKDGGGAATTTKENENLARLAFQNDQKKGLDYKTVRTMASKDDLERATVEMWNQIVYDAEIASRELNELSLSSLKSSTNSASSIEANAQGGDVTHSTLADKARGNVETIKNAIGSLIHALSKTHPIAECRASFRGLLPGADGTEGEEEEIEDESSSNRSNSDAESIDEEALESADDPLLAMASSFSSKKGGGKRRKTITIHHHLFWDEETNGLSQFAAKTFTPCGRVKAPEWNDCKPSSPNSSSRGYTCGVWMLLHATALRSKELDKHQGGHVWYDAFVNGFIRKFFNCLECREHFLKMAEETKGFEIETPEEIAFWIWRRHNDVNERLATEGDPAGDPEYPKQQWPDVQSCAKCRHTDGSWNDDNVLKFLQVYFLANNEPRPRSTRAKLVKVKTSSASTTTSLSTKRNRRGEGGGHIVALNILAKVFVVFAALSFIFLYLHSKDKLPPVFERFKRKHMKRVFDDWP</sequence>
<dbReference type="AlphaFoldDB" id="K8EKD4"/>
<comment type="cofactor">
    <cofactor evidence="1 8">
        <name>FAD</name>
        <dbReference type="ChEBI" id="CHEBI:57692"/>
    </cofactor>
</comment>
<dbReference type="GO" id="GO:0003756">
    <property type="term" value="F:protein disulfide isomerase activity"/>
    <property type="evidence" value="ECO:0007669"/>
    <property type="project" value="TreeGrafter"/>
</dbReference>
<keyword evidence="5 8" id="KW-0560">Oxidoreductase</keyword>
<dbReference type="Proteomes" id="UP000198341">
    <property type="component" value="Chromosome 11"/>
</dbReference>
<dbReference type="PROSITE" id="PS00194">
    <property type="entry name" value="THIOREDOXIN_1"/>
    <property type="match status" value="1"/>
</dbReference>
<protein>
    <recommendedName>
        <fullName evidence="8">Sulfhydryl oxidase</fullName>
        <ecNumber evidence="8">1.8.3.2</ecNumber>
    </recommendedName>
</protein>
<name>K8EKD4_9CHLO</name>
<evidence type="ECO:0000256" key="3">
    <source>
        <dbReference type="ARBA" id="ARBA00022729"/>
    </source>
</evidence>
<organism evidence="13 14">
    <name type="scientific">Bathycoccus prasinos</name>
    <dbReference type="NCBI Taxonomy" id="41875"/>
    <lineage>
        <taxon>Eukaryota</taxon>
        <taxon>Viridiplantae</taxon>
        <taxon>Chlorophyta</taxon>
        <taxon>Mamiellophyceae</taxon>
        <taxon>Mamiellales</taxon>
        <taxon>Bathycoccaceae</taxon>
        <taxon>Bathycoccus</taxon>
    </lineage>
</organism>
<dbReference type="PANTHER" id="PTHR22897:SF8">
    <property type="entry name" value="SULFHYDRYL OXIDASE"/>
    <property type="match status" value="1"/>
</dbReference>
<evidence type="ECO:0000259" key="11">
    <source>
        <dbReference type="PROSITE" id="PS51324"/>
    </source>
</evidence>
<dbReference type="InterPro" id="IPR036774">
    <property type="entry name" value="ERV/ALR_sulphydryl_oxid_sf"/>
</dbReference>
<dbReference type="eggNOG" id="KOG1731">
    <property type="taxonomic scope" value="Eukaryota"/>
</dbReference>
<dbReference type="PROSITE" id="PS51324">
    <property type="entry name" value="ERV_ALR"/>
    <property type="match status" value="1"/>
</dbReference>
<dbReference type="SUPFAM" id="SSF69000">
    <property type="entry name" value="FAD-dependent thiol oxidase"/>
    <property type="match status" value="1"/>
</dbReference>
<accession>K8EKD4</accession>
<feature type="chain" id="PRO_5003919294" description="Sulfhydryl oxidase" evidence="10">
    <location>
        <begin position="23"/>
        <end position="651"/>
    </location>
</feature>
<feature type="region of interest" description="Disordered" evidence="9">
    <location>
        <begin position="321"/>
        <end position="357"/>
    </location>
</feature>
<evidence type="ECO:0000256" key="7">
    <source>
        <dbReference type="ARBA" id="ARBA00023180"/>
    </source>
</evidence>
<dbReference type="GeneID" id="19013000"/>
<dbReference type="Pfam" id="PF04777">
    <property type="entry name" value="Evr1_Alr"/>
    <property type="match status" value="1"/>
</dbReference>
<dbReference type="RefSeq" id="XP_007510362.1">
    <property type="nucleotide sequence ID" value="XM_007510300.1"/>
</dbReference>
<dbReference type="EC" id="1.8.3.2" evidence="8"/>
<keyword evidence="8" id="KW-0812">Transmembrane</keyword>
<dbReference type="Pfam" id="PF00085">
    <property type="entry name" value="Thioredoxin"/>
    <property type="match status" value="1"/>
</dbReference>
<dbReference type="InterPro" id="IPR039798">
    <property type="entry name" value="Sulfhydryl_oxidase"/>
</dbReference>